<feature type="region of interest" description="Disordered" evidence="1">
    <location>
        <begin position="125"/>
        <end position="169"/>
    </location>
</feature>
<dbReference type="Proteomes" id="UP000824120">
    <property type="component" value="Chromosome 12"/>
</dbReference>
<comment type="caution">
    <text evidence="2">The sequence shown here is derived from an EMBL/GenBank/DDBJ whole genome shotgun (WGS) entry which is preliminary data.</text>
</comment>
<feature type="compositionally biased region" description="Acidic residues" evidence="1">
    <location>
        <begin position="132"/>
        <end position="141"/>
    </location>
</feature>
<dbReference type="EMBL" id="JACXVP010000012">
    <property type="protein sequence ID" value="KAG5570581.1"/>
    <property type="molecule type" value="Genomic_DNA"/>
</dbReference>
<protein>
    <submittedName>
        <fullName evidence="2">Uncharacterized protein</fullName>
    </submittedName>
</protein>
<gene>
    <name evidence="2" type="ORF">H5410_060347</name>
</gene>
<proteinExistence type="predicted"/>
<evidence type="ECO:0000313" key="2">
    <source>
        <dbReference type="EMBL" id="KAG5570581.1"/>
    </source>
</evidence>
<reference evidence="2 3" key="1">
    <citation type="submission" date="2020-09" db="EMBL/GenBank/DDBJ databases">
        <title>De no assembly of potato wild relative species, Solanum commersonii.</title>
        <authorList>
            <person name="Cho K."/>
        </authorList>
    </citation>
    <scope>NUCLEOTIDE SEQUENCE [LARGE SCALE GENOMIC DNA]</scope>
    <source>
        <strain evidence="2">LZ3.2</strain>
        <tissue evidence="2">Leaf</tissue>
    </source>
</reference>
<dbReference type="OrthoDB" id="1304465at2759"/>
<name>A0A9J5W4V2_SOLCO</name>
<dbReference type="AlphaFoldDB" id="A0A9J5W4V2"/>
<evidence type="ECO:0000313" key="3">
    <source>
        <dbReference type="Proteomes" id="UP000824120"/>
    </source>
</evidence>
<evidence type="ECO:0000256" key="1">
    <source>
        <dbReference type="SAM" id="MobiDB-lite"/>
    </source>
</evidence>
<organism evidence="2 3">
    <name type="scientific">Solanum commersonii</name>
    <name type="common">Commerson's wild potato</name>
    <name type="synonym">Commerson's nightshade</name>
    <dbReference type="NCBI Taxonomy" id="4109"/>
    <lineage>
        <taxon>Eukaryota</taxon>
        <taxon>Viridiplantae</taxon>
        <taxon>Streptophyta</taxon>
        <taxon>Embryophyta</taxon>
        <taxon>Tracheophyta</taxon>
        <taxon>Spermatophyta</taxon>
        <taxon>Magnoliopsida</taxon>
        <taxon>eudicotyledons</taxon>
        <taxon>Gunneridae</taxon>
        <taxon>Pentapetalae</taxon>
        <taxon>asterids</taxon>
        <taxon>lamiids</taxon>
        <taxon>Solanales</taxon>
        <taxon>Solanaceae</taxon>
        <taxon>Solanoideae</taxon>
        <taxon>Solaneae</taxon>
        <taxon>Solanum</taxon>
    </lineage>
</organism>
<feature type="compositionally biased region" description="Basic and acidic residues" evidence="1">
    <location>
        <begin position="142"/>
        <end position="155"/>
    </location>
</feature>
<accession>A0A9J5W4V2</accession>
<feature type="compositionally biased region" description="Basic residues" evidence="1">
    <location>
        <begin position="156"/>
        <end position="167"/>
    </location>
</feature>
<sequence length="207" mass="23699">MGVSKKEKEVSGGLKKKKEVVQVGLRAGKVMGCEEDERAFGIKSWGCVESEAELVGDDDEKEYGSDVHEEVRELRAEKRSFQRRKRRERVTADNEEVLVGEAGPDLGFDETGTCKVSHEGMLGGDEPYFASSDDDSFELDEDKCCNDDERESDRSKRVKLSRKRNSKTQKIIHDPIAKKVMWQLSMLFKDVKEFRQAVTKYVVRRRI</sequence>
<keyword evidence="3" id="KW-1185">Reference proteome</keyword>